<feature type="transmembrane region" description="Helical" evidence="9">
    <location>
        <begin position="25"/>
        <end position="44"/>
    </location>
</feature>
<dbReference type="InterPro" id="IPR011053">
    <property type="entry name" value="Single_hybrid_motif"/>
</dbReference>
<gene>
    <name evidence="14" type="ORF">BMG00_10125</name>
</gene>
<dbReference type="PANTHER" id="PTHR30386">
    <property type="entry name" value="MEMBRANE FUSION SUBUNIT OF EMRAB-TOLC MULTIDRUG EFFLUX PUMP"/>
    <property type="match status" value="1"/>
</dbReference>
<evidence type="ECO:0000259" key="11">
    <source>
        <dbReference type="Pfam" id="PF00364"/>
    </source>
</evidence>
<dbReference type="Gene3D" id="2.40.50.100">
    <property type="match status" value="1"/>
</dbReference>
<feature type="domain" description="AprE-like beta-barrel" evidence="13">
    <location>
        <begin position="333"/>
        <end position="421"/>
    </location>
</feature>
<dbReference type="InterPro" id="IPR058982">
    <property type="entry name" value="Beta-barrel_AprE"/>
</dbReference>
<organism evidence="14 15">
    <name type="scientific">Thioclava marina</name>
    <dbReference type="NCBI Taxonomy" id="1915077"/>
    <lineage>
        <taxon>Bacteria</taxon>
        <taxon>Pseudomonadati</taxon>
        <taxon>Pseudomonadota</taxon>
        <taxon>Alphaproteobacteria</taxon>
        <taxon>Rhodobacterales</taxon>
        <taxon>Paracoccaceae</taxon>
        <taxon>Thioclava</taxon>
    </lineage>
</organism>
<evidence type="ECO:0000256" key="7">
    <source>
        <dbReference type="ARBA" id="ARBA00022989"/>
    </source>
</evidence>
<comment type="subcellular location">
    <subcellularLocation>
        <location evidence="1 9">Cell inner membrane</location>
        <topology evidence="1 9">Single-pass membrane protein</topology>
    </subcellularLocation>
</comment>
<keyword evidence="8 9" id="KW-0472">Membrane</keyword>
<reference evidence="14 15" key="1">
    <citation type="submission" date="2016-11" db="EMBL/GenBank/DDBJ databases">
        <title>A multilocus sequence analysis scheme for characterization of bacteria in the genus Thioclava.</title>
        <authorList>
            <person name="Liu Y."/>
            <person name="Shao Z."/>
        </authorList>
    </citation>
    <scope>NUCLEOTIDE SEQUENCE [LARGE SCALE GENOMIC DNA]</scope>
    <source>
        <strain evidence="14 15">11.10-0-13</strain>
    </source>
</reference>
<dbReference type="PANTHER" id="PTHR30386:SF17">
    <property type="entry name" value="ALKALINE PROTEASE SECRETION PROTEIN APRE"/>
    <property type="match status" value="1"/>
</dbReference>
<evidence type="ECO:0000256" key="3">
    <source>
        <dbReference type="ARBA" id="ARBA00022448"/>
    </source>
</evidence>
<keyword evidence="3 9" id="KW-0813">Transport</keyword>
<evidence type="ECO:0000259" key="13">
    <source>
        <dbReference type="Pfam" id="PF26002"/>
    </source>
</evidence>
<evidence type="ECO:0000256" key="9">
    <source>
        <dbReference type="RuleBase" id="RU365093"/>
    </source>
</evidence>
<feature type="coiled-coil region" evidence="10">
    <location>
        <begin position="221"/>
        <end position="291"/>
    </location>
</feature>
<evidence type="ECO:0000256" key="5">
    <source>
        <dbReference type="ARBA" id="ARBA00022519"/>
    </source>
</evidence>
<dbReference type="Pfam" id="PF26002">
    <property type="entry name" value="Beta-barrel_AprE"/>
    <property type="match status" value="1"/>
</dbReference>
<dbReference type="InterPro" id="IPR010129">
    <property type="entry name" value="T1SS_HlyD"/>
</dbReference>
<proteinExistence type="inferred from homology"/>
<keyword evidence="10" id="KW-0175">Coiled coil</keyword>
<evidence type="ECO:0000259" key="12">
    <source>
        <dbReference type="Pfam" id="PF25994"/>
    </source>
</evidence>
<evidence type="ECO:0000256" key="1">
    <source>
        <dbReference type="ARBA" id="ARBA00004377"/>
    </source>
</evidence>
<sequence length="445" mass="49121">MTDKTESHVPASDVRPSAESKRLPTLIGVTAISLLLAGFGTWLLSARLAGTVEASGRVEVDKNRQIVQHPDGGVVQRLLVKSGDRVEKGQVLLQLESDEKKSELAIVEASYLELLARRARLTAERENSKTISFPARLTGTALLRPEFARLMAGQNALFEARSLSFTQQRAHISMQVREIETQGAGIEAQIAALRRQTELIEQELVAQRSLRDRGLAQASRVLALERESASLEGRMGALKSQRALITVQRGEVLLAATRLVLQRRESVEAELEETRARVLELAEREQRLRQLIARRDLRAPTSGIVHEVMVSGDHAVLRPAEPVLSIIEQDRPLVIMARLAPINVDDVSPGQIATLRFPGLSSRSSTDLTGELTRISPDIVSDATTGATYYQIEIAFDMVQMEESHRRHLLPGMPAEVFLRTANISPLHYLLSPFLSFFAGEHGPT</sequence>
<evidence type="ECO:0000256" key="6">
    <source>
        <dbReference type="ARBA" id="ARBA00022692"/>
    </source>
</evidence>
<dbReference type="Gene3D" id="2.40.30.170">
    <property type="match status" value="1"/>
</dbReference>
<comment type="similarity">
    <text evidence="2 9">Belongs to the membrane fusion protein (MFP) (TC 8.A.1) family.</text>
</comment>
<dbReference type="Pfam" id="PF00364">
    <property type="entry name" value="Biotin_lipoyl"/>
    <property type="match status" value="1"/>
</dbReference>
<keyword evidence="7 9" id="KW-1133">Transmembrane helix</keyword>
<accession>A0ABX3MRA3</accession>
<evidence type="ECO:0000313" key="15">
    <source>
        <dbReference type="Proteomes" id="UP000242224"/>
    </source>
</evidence>
<feature type="domain" description="AprE-like long alpha-helical hairpin" evidence="12">
    <location>
        <begin position="101"/>
        <end position="289"/>
    </location>
</feature>
<evidence type="ECO:0000256" key="4">
    <source>
        <dbReference type="ARBA" id="ARBA00022475"/>
    </source>
</evidence>
<evidence type="ECO:0000256" key="2">
    <source>
        <dbReference type="ARBA" id="ARBA00009477"/>
    </source>
</evidence>
<dbReference type="NCBIfam" id="TIGR01843">
    <property type="entry name" value="type_I_hlyD"/>
    <property type="match status" value="1"/>
</dbReference>
<evidence type="ECO:0000313" key="14">
    <source>
        <dbReference type="EMBL" id="OOY14076.1"/>
    </source>
</evidence>
<keyword evidence="6 9" id="KW-0812">Transmembrane</keyword>
<dbReference type="PRINTS" id="PR01490">
    <property type="entry name" value="RTXTOXIND"/>
</dbReference>
<feature type="domain" description="Lipoyl-binding" evidence="11">
    <location>
        <begin position="58"/>
        <end position="95"/>
    </location>
</feature>
<dbReference type="Pfam" id="PF25994">
    <property type="entry name" value="HH_AprE"/>
    <property type="match status" value="1"/>
</dbReference>
<dbReference type="InterPro" id="IPR050739">
    <property type="entry name" value="MFP"/>
</dbReference>
<dbReference type="InterPro" id="IPR058781">
    <property type="entry name" value="HH_AprE-like"/>
</dbReference>
<keyword evidence="4 9" id="KW-1003">Cell membrane</keyword>
<dbReference type="RefSeq" id="WP_078527059.1">
    <property type="nucleotide sequence ID" value="NZ_MPZS01000001.1"/>
</dbReference>
<dbReference type="SUPFAM" id="SSF51230">
    <property type="entry name" value="Single hybrid motif"/>
    <property type="match status" value="1"/>
</dbReference>
<dbReference type="InterPro" id="IPR000089">
    <property type="entry name" value="Biotin_lipoyl"/>
</dbReference>
<evidence type="ECO:0000256" key="8">
    <source>
        <dbReference type="ARBA" id="ARBA00023136"/>
    </source>
</evidence>
<evidence type="ECO:0000256" key="10">
    <source>
        <dbReference type="SAM" id="Coils"/>
    </source>
</evidence>
<dbReference type="CDD" id="cd12797">
    <property type="entry name" value="M23_peptidase"/>
    <property type="match status" value="1"/>
</dbReference>
<name>A0ABX3MRA3_9RHOB</name>
<keyword evidence="15" id="KW-1185">Reference proteome</keyword>
<protein>
    <recommendedName>
        <fullName evidence="9">Membrane fusion protein (MFP) family protein</fullName>
    </recommendedName>
</protein>
<dbReference type="Proteomes" id="UP000242224">
    <property type="component" value="Unassembled WGS sequence"/>
</dbReference>
<keyword evidence="5 9" id="KW-0997">Cell inner membrane</keyword>
<comment type="caution">
    <text evidence="14">The sequence shown here is derived from an EMBL/GenBank/DDBJ whole genome shotgun (WGS) entry which is preliminary data.</text>
</comment>
<dbReference type="EMBL" id="MPZS01000001">
    <property type="protein sequence ID" value="OOY14076.1"/>
    <property type="molecule type" value="Genomic_DNA"/>
</dbReference>